<reference evidence="1" key="1">
    <citation type="journal article" date="2021" name="Proc. Natl. Acad. Sci. U.S.A.">
        <title>A Catalog of Tens of Thousands of Viruses from Human Metagenomes Reveals Hidden Associations with Chronic Diseases.</title>
        <authorList>
            <person name="Tisza M.J."/>
            <person name="Buck C.B."/>
        </authorList>
    </citation>
    <scope>NUCLEOTIDE SEQUENCE</scope>
    <source>
        <strain evidence="1">Ctorp6</strain>
    </source>
</reference>
<evidence type="ECO:0000313" key="1">
    <source>
        <dbReference type="EMBL" id="DAE04782.1"/>
    </source>
</evidence>
<accession>A0A8S5PCI5</accession>
<organism evidence="1">
    <name type="scientific">Siphoviridae sp. ctorp6</name>
    <dbReference type="NCBI Taxonomy" id="2825673"/>
    <lineage>
        <taxon>Viruses</taxon>
        <taxon>Duplodnaviria</taxon>
        <taxon>Heunggongvirae</taxon>
        <taxon>Uroviricota</taxon>
        <taxon>Caudoviricetes</taxon>
    </lineage>
</organism>
<name>A0A8S5PCI5_9CAUD</name>
<protein>
    <submittedName>
        <fullName evidence="1">Uncharacterized protein</fullName>
    </submittedName>
</protein>
<sequence length="123" mass="14240">MQEGIYKVYAHINEKQLIDGIESTAFFPEADLESRGYIHIDDGYDNAVYGHAQANYLEMKYSQPMYDDVLQNNYIYENEEIRILTEEEKQELFPPIDPELSEQERFNAAVLLELAKLKAGDAV</sequence>
<proteinExistence type="predicted"/>
<dbReference type="EMBL" id="BK015394">
    <property type="protein sequence ID" value="DAE04782.1"/>
    <property type="molecule type" value="Genomic_DNA"/>
</dbReference>